<dbReference type="Proteomes" id="UP000198923">
    <property type="component" value="Unassembled WGS sequence"/>
</dbReference>
<dbReference type="InterPro" id="IPR051554">
    <property type="entry name" value="Acetyltransferase_Eis"/>
</dbReference>
<dbReference type="PANTHER" id="PTHR37817">
    <property type="entry name" value="N-ACETYLTRANSFERASE EIS"/>
    <property type="match status" value="1"/>
</dbReference>
<dbReference type="GO" id="GO:0034069">
    <property type="term" value="F:aminoglycoside N-acetyltransferase activity"/>
    <property type="evidence" value="ECO:0007669"/>
    <property type="project" value="TreeGrafter"/>
</dbReference>
<gene>
    <name evidence="6" type="ORF">SAMN05421505_103157</name>
</gene>
<sequence length="409" mass="44826">MSYPIRPMTESDWDAFCGIWEEAFSSQMAPENIERFRKLIELDRTLAAFDGDRMVGCTAIFSFEMTVPGGVRPVAGVTAVGVLPSHRRRGVLSALMKSQLTDLYERGEPVAALYASESSIYGRFGYGLAAEGRGVTIDSHHAAFGRHVLTDPALRLRVADPAEARPLLEKVFDKVRVTRPGMYGRSPGRWDDVLADEESAQRGMGPLRCVVVEDDTAPRGYALFRVKLSFDDHVIADSDLWLLDLFATDPAAYAATWRAVLDRDLVARVKAHSRPADDPIQHLLADQRRLKAVNMEDLWIRTADVRRALAARAYAAPVDVVIEVEDSVCPWNAGRWRLSADTSGAVCEPTVDPADVTLPVAALGEVYLGGRSLSPWKAIGAADEATTGALRALSTAMSWDVKPWAGLIF</sequence>
<evidence type="ECO:0000256" key="4">
    <source>
        <dbReference type="HAMAP-Rule" id="MF_01812"/>
    </source>
</evidence>
<keyword evidence="3 4" id="KW-0012">Acyltransferase</keyword>
<comment type="subunit">
    <text evidence="4">Homohexamer; trimer of dimers.</text>
</comment>
<organism evidence="6 7">
    <name type="scientific">Sinosporangium album</name>
    <dbReference type="NCBI Taxonomy" id="504805"/>
    <lineage>
        <taxon>Bacteria</taxon>
        <taxon>Bacillati</taxon>
        <taxon>Actinomycetota</taxon>
        <taxon>Actinomycetes</taxon>
        <taxon>Streptosporangiales</taxon>
        <taxon>Streptosporangiaceae</taxon>
        <taxon>Sinosporangium</taxon>
    </lineage>
</organism>
<dbReference type="Pfam" id="PF13527">
    <property type="entry name" value="Acetyltransf_9"/>
    <property type="match status" value="1"/>
</dbReference>
<dbReference type="OrthoDB" id="8399956at2"/>
<dbReference type="Pfam" id="PF13530">
    <property type="entry name" value="SCP2_2"/>
    <property type="match status" value="1"/>
</dbReference>
<dbReference type="InterPro" id="IPR036527">
    <property type="entry name" value="SCP2_sterol-bd_dom_sf"/>
</dbReference>
<dbReference type="GO" id="GO:0030649">
    <property type="term" value="P:aminoglycoside antibiotic catabolic process"/>
    <property type="evidence" value="ECO:0007669"/>
    <property type="project" value="TreeGrafter"/>
</dbReference>
<name>A0A1G7T8I1_9ACTN</name>
<evidence type="ECO:0000256" key="1">
    <source>
        <dbReference type="ARBA" id="ARBA00009213"/>
    </source>
</evidence>
<dbReference type="Gene3D" id="3.30.1050.10">
    <property type="entry name" value="SCP2 sterol-binding domain"/>
    <property type="match status" value="1"/>
</dbReference>
<keyword evidence="7" id="KW-1185">Reference proteome</keyword>
<dbReference type="SUPFAM" id="SSF55729">
    <property type="entry name" value="Acyl-CoA N-acyltransferases (Nat)"/>
    <property type="match status" value="1"/>
</dbReference>
<feature type="active site" description="Proton acceptor; via carboxylate" evidence="4">
    <location>
        <position position="409"/>
    </location>
</feature>
<keyword evidence="2 4" id="KW-0808">Transferase</keyword>
<evidence type="ECO:0000256" key="2">
    <source>
        <dbReference type="ARBA" id="ARBA00022679"/>
    </source>
</evidence>
<evidence type="ECO:0000259" key="5">
    <source>
        <dbReference type="PROSITE" id="PS51186"/>
    </source>
</evidence>
<dbReference type="AlphaFoldDB" id="A0A1G7T8I1"/>
<dbReference type="CDD" id="cd04301">
    <property type="entry name" value="NAT_SF"/>
    <property type="match status" value="1"/>
</dbReference>
<dbReference type="InterPro" id="IPR041380">
    <property type="entry name" value="Acetyltransf_17"/>
</dbReference>
<dbReference type="NCBIfam" id="NF002367">
    <property type="entry name" value="PRK01346.1-4"/>
    <property type="match status" value="1"/>
</dbReference>
<dbReference type="SUPFAM" id="SSF55718">
    <property type="entry name" value="SCP-like"/>
    <property type="match status" value="1"/>
</dbReference>
<dbReference type="InterPro" id="IPR016181">
    <property type="entry name" value="Acyl_CoA_acyltransferase"/>
</dbReference>
<dbReference type="InterPro" id="IPR000182">
    <property type="entry name" value="GNAT_dom"/>
</dbReference>
<feature type="active site" description="Proton donor" evidence="4">
    <location>
        <position position="121"/>
    </location>
</feature>
<evidence type="ECO:0000256" key="3">
    <source>
        <dbReference type="ARBA" id="ARBA00023315"/>
    </source>
</evidence>
<dbReference type="Gene3D" id="3.40.630.30">
    <property type="match status" value="2"/>
</dbReference>
<dbReference type="InterPro" id="IPR022902">
    <property type="entry name" value="NAcTrfase_Eis"/>
</dbReference>
<protein>
    <submittedName>
        <fullName evidence="6">Predicted acetyltransferase</fullName>
    </submittedName>
</protein>
<feature type="domain" description="N-acetyltransferase" evidence="5">
    <location>
        <begin position="3"/>
        <end position="161"/>
    </location>
</feature>
<dbReference type="EMBL" id="FNCN01000003">
    <property type="protein sequence ID" value="SDG31595.1"/>
    <property type="molecule type" value="Genomic_DNA"/>
</dbReference>
<dbReference type="PANTHER" id="PTHR37817:SF1">
    <property type="entry name" value="N-ACETYLTRANSFERASE EIS"/>
    <property type="match status" value="1"/>
</dbReference>
<dbReference type="Pfam" id="PF17668">
    <property type="entry name" value="Acetyltransf_17"/>
    <property type="match status" value="1"/>
</dbReference>
<accession>A0A1G7T8I1</accession>
<reference evidence="6 7" key="1">
    <citation type="submission" date="2016-10" db="EMBL/GenBank/DDBJ databases">
        <authorList>
            <person name="de Groot N.N."/>
        </authorList>
    </citation>
    <scope>NUCLEOTIDE SEQUENCE [LARGE SCALE GENOMIC DNA]</scope>
    <source>
        <strain evidence="6 7">CPCC 201354</strain>
    </source>
</reference>
<dbReference type="InterPro" id="IPR025559">
    <property type="entry name" value="Eis_dom"/>
</dbReference>
<feature type="binding site" evidence="4">
    <location>
        <begin position="88"/>
        <end position="93"/>
    </location>
    <ligand>
        <name>acetyl-CoA</name>
        <dbReference type="ChEBI" id="CHEBI:57288"/>
    </ligand>
</feature>
<dbReference type="PROSITE" id="PS51186">
    <property type="entry name" value="GNAT"/>
    <property type="match status" value="1"/>
</dbReference>
<dbReference type="RefSeq" id="WP_093168383.1">
    <property type="nucleotide sequence ID" value="NZ_FNCN01000003.1"/>
</dbReference>
<evidence type="ECO:0000313" key="6">
    <source>
        <dbReference type="EMBL" id="SDG31595.1"/>
    </source>
</evidence>
<evidence type="ECO:0000313" key="7">
    <source>
        <dbReference type="Proteomes" id="UP000198923"/>
    </source>
</evidence>
<dbReference type="HAMAP" id="MF_01812">
    <property type="entry name" value="Eis"/>
    <property type="match status" value="1"/>
</dbReference>
<dbReference type="STRING" id="504805.SAMN05421505_103157"/>
<feature type="binding site" evidence="4">
    <location>
        <begin position="116"/>
        <end position="117"/>
    </location>
    <ligand>
        <name>acetyl-CoA</name>
        <dbReference type="ChEBI" id="CHEBI:57288"/>
    </ligand>
</feature>
<feature type="binding site" evidence="4">
    <location>
        <begin position="80"/>
        <end position="82"/>
    </location>
    <ligand>
        <name>acetyl-CoA</name>
        <dbReference type="ChEBI" id="CHEBI:57288"/>
    </ligand>
</feature>
<proteinExistence type="inferred from homology"/>
<comment type="similarity">
    <text evidence="1 4">Belongs to the acetyltransferase Eis family.</text>
</comment>